<dbReference type="Pfam" id="PF26639">
    <property type="entry name" value="Het-6_barrel"/>
    <property type="match status" value="1"/>
</dbReference>
<evidence type="ECO:0000259" key="2">
    <source>
        <dbReference type="Pfam" id="PF06985"/>
    </source>
</evidence>
<accession>A0A0D2BU51</accession>
<gene>
    <name evidence="3" type="ORF">PV07_10853</name>
</gene>
<dbReference type="STRING" id="569365.A0A0D2BU51"/>
<reference evidence="3 4" key="1">
    <citation type="submission" date="2015-01" db="EMBL/GenBank/DDBJ databases">
        <title>The Genome Sequence of Cladophialophora immunda CBS83496.</title>
        <authorList>
            <consortium name="The Broad Institute Genomics Platform"/>
            <person name="Cuomo C."/>
            <person name="de Hoog S."/>
            <person name="Gorbushina A."/>
            <person name="Stielow B."/>
            <person name="Teixiera M."/>
            <person name="Abouelleil A."/>
            <person name="Chapman S.B."/>
            <person name="Priest M."/>
            <person name="Young S.K."/>
            <person name="Wortman J."/>
            <person name="Nusbaum C."/>
            <person name="Birren B."/>
        </authorList>
    </citation>
    <scope>NUCLEOTIDE SEQUENCE [LARGE SCALE GENOMIC DNA]</scope>
    <source>
        <strain evidence="3 4">CBS 83496</strain>
    </source>
</reference>
<keyword evidence="4" id="KW-1185">Reference proteome</keyword>
<dbReference type="EMBL" id="KN847046">
    <property type="protein sequence ID" value="KIW22568.1"/>
    <property type="molecule type" value="Genomic_DNA"/>
</dbReference>
<name>A0A0D2BU51_9EURO</name>
<dbReference type="PANTHER" id="PTHR24148">
    <property type="entry name" value="ANKYRIN REPEAT DOMAIN-CONTAINING PROTEIN 39 HOMOLOG-RELATED"/>
    <property type="match status" value="1"/>
</dbReference>
<feature type="domain" description="Heterokaryon incompatibility" evidence="2">
    <location>
        <begin position="111"/>
        <end position="250"/>
    </location>
</feature>
<dbReference type="RefSeq" id="XP_016242784.1">
    <property type="nucleotide sequence ID" value="XM_016398222.1"/>
</dbReference>
<dbReference type="OrthoDB" id="4850726at2759"/>
<dbReference type="InterPro" id="IPR052895">
    <property type="entry name" value="HetReg/Transcr_Mod"/>
</dbReference>
<sequence>MSALKRLFRRKGKSTKSYSGAVGGGKPQDGPEINTAAEPVSTDEKSSFRYEALNEQRKEIRLMRALTQPPKKPSERYTVSDYASLPAATTDRKQAPEIIIQTFPLASAPPYTALSYLYGPDVRDQFVACGGTKLPVTSNLEYLLRRLTMFPGWYWADAICIRQDDIAEKNSQVQLMHEIYTAAQKVVAFLGDPPGNMGVETLLALEMLNNMFISKRLPAPESRPLYAQHRARCHRLLSLPYFSRGWIIQEASVNANAAIWYGNADIPIALLSSVVQGIQSESGLYAQLGMADLGDLEIEITGDELMRNFRQADTIGRLRALLRGGDRVPLCRALALGRTSRVTDPRDQIYAFLGFIAHDLRARLKPNYSPENTVEDVLIQCARVGLTSNQALDVLMSAGFTKSQLPSWVPDWTNYPRNAFKMDNYMCASSSSPSIRVDSDNHNTVLLRGAIIDKITKVLKPRKMAFATTPCSSASYIDETPLPEGIPISQRPFFLSLVQDSAYCTLAQEYVSNPYPTGEAPADVVWRTITGDTGLATGGSLRPVQEIDYVRAAAFSHLYRPHSRVAKEFRISVAGAERTALFSLADSYHQQVAYIQEGRRGAMTEKRYLAVLPDTADTGDLVALALGVSMPLIMRKVESEGDIRYRLMGAALVHGIMDGELMEQGGDTADGGWKVKGAQVEDIRIV</sequence>
<dbReference type="HOGENOM" id="CLU_004184_7_0_1"/>
<evidence type="ECO:0000256" key="1">
    <source>
        <dbReference type="SAM" id="MobiDB-lite"/>
    </source>
</evidence>
<dbReference type="VEuPathDB" id="FungiDB:PV07_10853"/>
<feature type="compositionally biased region" description="Basic residues" evidence="1">
    <location>
        <begin position="1"/>
        <end position="14"/>
    </location>
</feature>
<dbReference type="Proteomes" id="UP000054466">
    <property type="component" value="Unassembled WGS sequence"/>
</dbReference>
<proteinExistence type="predicted"/>
<evidence type="ECO:0000313" key="3">
    <source>
        <dbReference type="EMBL" id="KIW22568.1"/>
    </source>
</evidence>
<dbReference type="Pfam" id="PF06985">
    <property type="entry name" value="HET"/>
    <property type="match status" value="1"/>
</dbReference>
<feature type="region of interest" description="Disordered" evidence="1">
    <location>
        <begin position="1"/>
        <end position="47"/>
    </location>
</feature>
<organism evidence="3 4">
    <name type="scientific">Cladophialophora immunda</name>
    <dbReference type="NCBI Taxonomy" id="569365"/>
    <lineage>
        <taxon>Eukaryota</taxon>
        <taxon>Fungi</taxon>
        <taxon>Dikarya</taxon>
        <taxon>Ascomycota</taxon>
        <taxon>Pezizomycotina</taxon>
        <taxon>Eurotiomycetes</taxon>
        <taxon>Chaetothyriomycetidae</taxon>
        <taxon>Chaetothyriales</taxon>
        <taxon>Herpotrichiellaceae</taxon>
        <taxon>Cladophialophora</taxon>
    </lineage>
</organism>
<dbReference type="AlphaFoldDB" id="A0A0D2BU51"/>
<dbReference type="InterPro" id="IPR010730">
    <property type="entry name" value="HET"/>
</dbReference>
<dbReference type="GeneID" id="27350047"/>
<evidence type="ECO:0000313" key="4">
    <source>
        <dbReference type="Proteomes" id="UP000054466"/>
    </source>
</evidence>
<protein>
    <recommendedName>
        <fullName evidence="2">Heterokaryon incompatibility domain-containing protein</fullName>
    </recommendedName>
</protein>
<dbReference type="PANTHER" id="PTHR24148:SF64">
    <property type="entry name" value="HETEROKARYON INCOMPATIBILITY DOMAIN-CONTAINING PROTEIN"/>
    <property type="match status" value="1"/>
</dbReference>